<accession>A0A7G9RW93</accession>
<evidence type="ECO:0000313" key="9">
    <source>
        <dbReference type="EMBL" id="QNN59868.1"/>
    </source>
</evidence>
<evidence type="ECO:0000259" key="8">
    <source>
        <dbReference type="PROSITE" id="PS51096"/>
    </source>
</evidence>
<dbReference type="CDD" id="cd00006">
    <property type="entry name" value="PTS_IIA_man"/>
    <property type="match status" value="1"/>
</dbReference>
<keyword evidence="6" id="KW-0598">Phosphotransferase system</keyword>
<keyword evidence="4 9" id="KW-0762">Sugar transport</keyword>
<dbReference type="AlphaFoldDB" id="A0A7G9RW93"/>
<dbReference type="RefSeq" id="WP_187533002.1">
    <property type="nucleotide sequence ID" value="NZ_CBCSHU010000002.1"/>
</dbReference>
<dbReference type="GO" id="GO:0005737">
    <property type="term" value="C:cytoplasm"/>
    <property type="evidence" value="ECO:0007669"/>
    <property type="project" value="UniProtKB-SubCell"/>
</dbReference>
<dbReference type="Proteomes" id="UP000515928">
    <property type="component" value="Chromosome"/>
</dbReference>
<keyword evidence="10" id="KW-1185">Reference proteome</keyword>
<keyword evidence="5" id="KW-0808">Transferase</keyword>
<dbReference type="PANTHER" id="PTHR33799:SF1">
    <property type="entry name" value="PTS SYSTEM MANNOSE-SPECIFIC EIIAB COMPONENT-RELATED"/>
    <property type="match status" value="1"/>
</dbReference>
<dbReference type="InterPro" id="IPR004701">
    <property type="entry name" value="PTS_EIIA_man-typ"/>
</dbReference>
<proteinExistence type="predicted"/>
<organism evidence="9 10">
    <name type="scientific">Erysipelothrix inopinata</name>
    <dbReference type="NCBI Taxonomy" id="225084"/>
    <lineage>
        <taxon>Bacteria</taxon>
        <taxon>Bacillati</taxon>
        <taxon>Bacillota</taxon>
        <taxon>Erysipelotrichia</taxon>
        <taxon>Erysipelotrichales</taxon>
        <taxon>Erysipelotrichaceae</taxon>
        <taxon>Erysipelothrix</taxon>
    </lineage>
</organism>
<evidence type="ECO:0000256" key="6">
    <source>
        <dbReference type="ARBA" id="ARBA00022683"/>
    </source>
</evidence>
<feature type="domain" description="PTS EIIA type-4" evidence="8">
    <location>
        <begin position="3"/>
        <end position="126"/>
    </location>
</feature>
<dbReference type="KEGG" id="eio:H9L01_05605"/>
<evidence type="ECO:0000256" key="5">
    <source>
        <dbReference type="ARBA" id="ARBA00022679"/>
    </source>
</evidence>
<dbReference type="InterPro" id="IPR051471">
    <property type="entry name" value="Bacterial_PTS_sugar_comp"/>
</dbReference>
<sequence length="146" mass="16151">MKNIGIILASHGLFSKEAFETVGMITGNKPENCEVVSVLPGESYDDAILKMNNQISKLNRTKGVLILTDIYGGTPANVATQVAIEDESVLVYAGFNLPMLLEIVLQESDSIEVLKNKIDEFKDRTIVDVTEILRRVEEDGNQMDSY</sequence>
<gene>
    <name evidence="9" type="ORF">H9L01_05605</name>
</gene>
<keyword evidence="7" id="KW-0418">Kinase</keyword>
<keyword evidence="2" id="KW-0813">Transport</keyword>
<dbReference type="PANTHER" id="PTHR33799">
    <property type="entry name" value="PTS PERMEASE-RELATED-RELATED"/>
    <property type="match status" value="1"/>
</dbReference>
<dbReference type="GO" id="GO:0009401">
    <property type="term" value="P:phosphoenolpyruvate-dependent sugar phosphotransferase system"/>
    <property type="evidence" value="ECO:0007669"/>
    <property type="project" value="UniProtKB-KW"/>
</dbReference>
<evidence type="ECO:0000256" key="1">
    <source>
        <dbReference type="ARBA" id="ARBA00004496"/>
    </source>
</evidence>
<dbReference type="PROSITE" id="PS51096">
    <property type="entry name" value="PTS_EIIA_TYPE_4"/>
    <property type="match status" value="1"/>
</dbReference>
<dbReference type="GO" id="GO:0016301">
    <property type="term" value="F:kinase activity"/>
    <property type="evidence" value="ECO:0007669"/>
    <property type="project" value="UniProtKB-KW"/>
</dbReference>
<evidence type="ECO:0000256" key="7">
    <source>
        <dbReference type="ARBA" id="ARBA00022777"/>
    </source>
</evidence>
<dbReference type="GO" id="GO:0016020">
    <property type="term" value="C:membrane"/>
    <property type="evidence" value="ECO:0007669"/>
    <property type="project" value="InterPro"/>
</dbReference>
<evidence type="ECO:0000256" key="4">
    <source>
        <dbReference type="ARBA" id="ARBA00022597"/>
    </source>
</evidence>
<dbReference type="InterPro" id="IPR033887">
    <property type="entry name" value="PTS_IIA_man"/>
</dbReference>
<reference evidence="9 10" key="1">
    <citation type="submission" date="2020-08" db="EMBL/GenBank/DDBJ databases">
        <title>Genome sequence of Erysipelothrix inopinata DSM 15511T.</title>
        <authorList>
            <person name="Hyun D.-W."/>
            <person name="Bae J.-W."/>
        </authorList>
    </citation>
    <scope>NUCLEOTIDE SEQUENCE [LARGE SCALE GENOMIC DNA]</scope>
    <source>
        <strain evidence="9 10">DSM 15511</strain>
    </source>
</reference>
<evidence type="ECO:0000256" key="2">
    <source>
        <dbReference type="ARBA" id="ARBA00022448"/>
    </source>
</evidence>
<dbReference type="Gene3D" id="3.40.50.510">
    <property type="entry name" value="Phosphotransferase system, mannose-type IIA component"/>
    <property type="match status" value="1"/>
</dbReference>
<dbReference type="Pfam" id="PF03610">
    <property type="entry name" value="EIIA-man"/>
    <property type="match status" value="1"/>
</dbReference>
<name>A0A7G9RW93_9FIRM</name>
<comment type="subcellular location">
    <subcellularLocation>
        <location evidence="1">Cytoplasm</location>
    </subcellularLocation>
</comment>
<evidence type="ECO:0000313" key="10">
    <source>
        <dbReference type="Proteomes" id="UP000515928"/>
    </source>
</evidence>
<dbReference type="InterPro" id="IPR036662">
    <property type="entry name" value="PTS_EIIA_man-typ_sf"/>
</dbReference>
<keyword evidence="3" id="KW-0963">Cytoplasm</keyword>
<protein>
    <submittedName>
        <fullName evidence="9">PTS sugar transporter subunit IIA</fullName>
    </submittedName>
</protein>
<dbReference type="EMBL" id="CP060715">
    <property type="protein sequence ID" value="QNN59868.1"/>
    <property type="molecule type" value="Genomic_DNA"/>
</dbReference>
<dbReference type="SUPFAM" id="SSF53062">
    <property type="entry name" value="PTS system fructose IIA component-like"/>
    <property type="match status" value="1"/>
</dbReference>
<evidence type="ECO:0000256" key="3">
    <source>
        <dbReference type="ARBA" id="ARBA00022490"/>
    </source>
</evidence>